<proteinExistence type="predicted"/>
<name>F0Z694_DICPU</name>
<keyword evidence="2" id="KW-1185">Reference proteome</keyword>
<gene>
    <name evidence="1" type="ORF">DICPUDRAFT_146552</name>
</gene>
<evidence type="ECO:0000313" key="2">
    <source>
        <dbReference type="Proteomes" id="UP000001064"/>
    </source>
</evidence>
<protein>
    <submittedName>
        <fullName evidence="1">Uncharacterized protein</fullName>
    </submittedName>
</protein>
<accession>F0Z694</accession>
<dbReference type="RefSeq" id="XP_003282897.1">
    <property type="nucleotide sequence ID" value="XM_003282849.1"/>
</dbReference>
<sequence length="51" mass="6167">MNNNSNNNNDCNDKLFFSIWRNKFLLCEIQRHHGLYKIKKIILVNKSMDQL</sequence>
<dbReference type="EMBL" id="GL870941">
    <property type="protein sequence ID" value="EGC40561.1"/>
    <property type="molecule type" value="Genomic_DNA"/>
</dbReference>
<dbReference type="GeneID" id="10503332"/>
<dbReference type="Proteomes" id="UP000001064">
    <property type="component" value="Unassembled WGS sequence"/>
</dbReference>
<reference evidence="2" key="1">
    <citation type="journal article" date="2011" name="Genome Biol.">
        <title>Comparative genomics of the social amoebae Dictyostelium discoideum and Dictyostelium purpureum.</title>
        <authorList>
            <consortium name="US DOE Joint Genome Institute (JGI-PGF)"/>
            <person name="Sucgang R."/>
            <person name="Kuo A."/>
            <person name="Tian X."/>
            <person name="Salerno W."/>
            <person name="Parikh A."/>
            <person name="Feasley C.L."/>
            <person name="Dalin E."/>
            <person name="Tu H."/>
            <person name="Huang E."/>
            <person name="Barry K."/>
            <person name="Lindquist E."/>
            <person name="Shapiro H."/>
            <person name="Bruce D."/>
            <person name="Schmutz J."/>
            <person name="Salamov A."/>
            <person name="Fey P."/>
            <person name="Gaudet P."/>
            <person name="Anjard C."/>
            <person name="Babu M.M."/>
            <person name="Basu S."/>
            <person name="Bushmanova Y."/>
            <person name="van der Wel H."/>
            <person name="Katoh-Kurasawa M."/>
            <person name="Dinh C."/>
            <person name="Coutinho P.M."/>
            <person name="Saito T."/>
            <person name="Elias M."/>
            <person name="Schaap P."/>
            <person name="Kay R.R."/>
            <person name="Henrissat B."/>
            <person name="Eichinger L."/>
            <person name="Rivero F."/>
            <person name="Putnam N.H."/>
            <person name="West C.M."/>
            <person name="Loomis W.F."/>
            <person name="Chisholm R.L."/>
            <person name="Shaulsky G."/>
            <person name="Strassmann J.E."/>
            <person name="Queller D.C."/>
            <person name="Kuspa A."/>
            <person name="Grigoriev I.V."/>
        </authorList>
    </citation>
    <scope>NUCLEOTIDE SEQUENCE [LARGE SCALE GENOMIC DNA]</scope>
    <source>
        <strain evidence="2">QSDP1</strain>
    </source>
</reference>
<dbReference type="KEGG" id="dpp:DICPUDRAFT_146552"/>
<dbReference type="VEuPathDB" id="AmoebaDB:DICPUDRAFT_146552"/>
<organism evidence="1 2">
    <name type="scientific">Dictyostelium purpureum</name>
    <name type="common">Slime mold</name>
    <dbReference type="NCBI Taxonomy" id="5786"/>
    <lineage>
        <taxon>Eukaryota</taxon>
        <taxon>Amoebozoa</taxon>
        <taxon>Evosea</taxon>
        <taxon>Eumycetozoa</taxon>
        <taxon>Dictyostelia</taxon>
        <taxon>Dictyosteliales</taxon>
        <taxon>Dictyosteliaceae</taxon>
        <taxon>Dictyostelium</taxon>
    </lineage>
</organism>
<dbReference type="InParanoid" id="F0Z694"/>
<evidence type="ECO:0000313" key="1">
    <source>
        <dbReference type="EMBL" id="EGC40561.1"/>
    </source>
</evidence>
<dbReference type="AlphaFoldDB" id="F0Z694"/>